<name>A0A921RKZ6_SORBI</name>
<dbReference type="EMBL" id="CM027681">
    <property type="protein sequence ID" value="KAG0542102.1"/>
    <property type="molecule type" value="Genomic_DNA"/>
</dbReference>
<evidence type="ECO:0000313" key="2">
    <source>
        <dbReference type="Proteomes" id="UP000807115"/>
    </source>
</evidence>
<gene>
    <name evidence="1" type="ORF">BDA96_02G074500</name>
</gene>
<evidence type="ECO:0000313" key="1">
    <source>
        <dbReference type="EMBL" id="KAG0542102.1"/>
    </source>
</evidence>
<dbReference type="Proteomes" id="UP000807115">
    <property type="component" value="Chromosome 2"/>
</dbReference>
<sequence>MGPLGTAPRARRTCRGYSVTSKVPLPPSSRLGRMLDPFALMLDL</sequence>
<accession>A0A921RKZ6</accession>
<dbReference type="AlphaFoldDB" id="A0A921RKZ6"/>
<protein>
    <submittedName>
        <fullName evidence="1">Uncharacterized protein</fullName>
    </submittedName>
</protein>
<reference evidence="1" key="2">
    <citation type="submission" date="2020-10" db="EMBL/GenBank/DDBJ databases">
        <authorList>
            <person name="Cooper E.A."/>
            <person name="Brenton Z.W."/>
            <person name="Flinn B.S."/>
            <person name="Jenkins J."/>
            <person name="Shu S."/>
            <person name="Flowers D."/>
            <person name="Luo F."/>
            <person name="Wang Y."/>
            <person name="Xia P."/>
            <person name="Barry K."/>
            <person name="Daum C."/>
            <person name="Lipzen A."/>
            <person name="Yoshinaga Y."/>
            <person name="Schmutz J."/>
            <person name="Saski C."/>
            <person name="Vermerris W."/>
            <person name="Kresovich S."/>
        </authorList>
    </citation>
    <scope>NUCLEOTIDE SEQUENCE</scope>
</reference>
<comment type="caution">
    <text evidence="1">The sequence shown here is derived from an EMBL/GenBank/DDBJ whole genome shotgun (WGS) entry which is preliminary data.</text>
</comment>
<organism evidence="1 2">
    <name type="scientific">Sorghum bicolor</name>
    <name type="common">Sorghum</name>
    <name type="synonym">Sorghum vulgare</name>
    <dbReference type="NCBI Taxonomy" id="4558"/>
    <lineage>
        <taxon>Eukaryota</taxon>
        <taxon>Viridiplantae</taxon>
        <taxon>Streptophyta</taxon>
        <taxon>Embryophyta</taxon>
        <taxon>Tracheophyta</taxon>
        <taxon>Spermatophyta</taxon>
        <taxon>Magnoliopsida</taxon>
        <taxon>Liliopsida</taxon>
        <taxon>Poales</taxon>
        <taxon>Poaceae</taxon>
        <taxon>PACMAD clade</taxon>
        <taxon>Panicoideae</taxon>
        <taxon>Andropogonodae</taxon>
        <taxon>Andropogoneae</taxon>
        <taxon>Sorghinae</taxon>
        <taxon>Sorghum</taxon>
    </lineage>
</organism>
<reference evidence="1" key="1">
    <citation type="journal article" date="2019" name="BMC Genomics">
        <title>A new reference genome for Sorghum bicolor reveals high levels of sequence similarity between sweet and grain genotypes: implications for the genetics of sugar metabolism.</title>
        <authorList>
            <person name="Cooper E.A."/>
            <person name="Brenton Z.W."/>
            <person name="Flinn B.S."/>
            <person name="Jenkins J."/>
            <person name="Shu S."/>
            <person name="Flowers D."/>
            <person name="Luo F."/>
            <person name="Wang Y."/>
            <person name="Xia P."/>
            <person name="Barry K."/>
            <person name="Daum C."/>
            <person name="Lipzen A."/>
            <person name="Yoshinaga Y."/>
            <person name="Schmutz J."/>
            <person name="Saski C."/>
            <person name="Vermerris W."/>
            <person name="Kresovich S."/>
        </authorList>
    </citation>
    <scope>NUCLEOTIDE SEQUENCE</scope>
</reference>
<proteinExistence type="predicted"/>